<dbReference type="EMBL" id="CP007141">
    <property type="protein sequence ID" value="AJC73866.1"/>
    <property type="molecule type" value="Genomic_DNA"/>
</dbReference>
<reference evidence="2 3" key="1">
    <citation type="submission" date="2014-01" db="EMBL/GenBank/DDBJ databases">
        <title>Genome sequencing of Thermotog hypogea.</title>
        <authorList>
            <person name="Zhang X."/>
            <person name="Alvare G."/>
            <person name="Fristensky B."/>
            <person name="Chen L."/>
            <person name="Suen T."/>
            <person name="Chen Q."/>
            <person name="Ma K."/>
        </authorList>
    </citation>
    <scope>NUCLEOTIDE SEQUENCE [LARGE SCALE GENOMIC DNA]</scope>
    <source>
        <strain evidence="2 3">DSM 11164</strain>
    </source>
</reference>
<dbReference type="RefSeq" id="WP_031504633.1">
    <property type="nucleotide sequence ID" value="NC_022795.1"/>
</dbReference>
<protein>
    <submittedName>
        <fullName evidence="2">Cupin</fullName>
    </submittedName>
</protein>
<dbReference type="InterPro" id="IPR052535">
    <property type="entry name" value="Bacilysin_H2HPP_isomerase"/>
</dbReference>
<dbReference type="Gene3D" id="2.60.120.10">
    <property type="entry name" value="Jelly Rolls"/>
    <property type="match status" value="1"/>
</dbReference>
<dbReference type="InterPro" id="IPR013096">
    <property type="entry name" value="Cupin_2"/>
</dbReference>
<organism evidence="2 3">
    <name type="scientific">Pseudothermotoga hypogea DSM 11164 = NBRC 106472</name>
    <dbReference type="NCBI Taxonomy" id="1123384"/>
    <lineage>
        <taxon>Bacteria</taxon>
        <taxon>Thermotogati</taxon>
        <taxon>Thermotogota</taxon>
        <taxon>Thermotogae</taxon>
        <taxon>Thermotogales</taxon>
        <taxon>Thermotogaceae</taxon>
        <taxon>Pseudothermotoga</taxon>
    </lineage>
</organism>
<name>A0A0X1KRB7_9THEM</name>
<dbReference type="Proteomes" id="UP000077469">
    <property type="component" value="Chromosome"/>
</dbReference>
<dbReference type="AlphaFoldDB" id="A0A0X1KRB7"/>
<dbReference type="InterPro" id="IPR014710">
    <property type="entry name" value="RmlC-like_jellyroll"/>
</dbReference>
<dbReference type="Pfam" id="PF07883">
    <property type="entry name" value="Cupin_2"/>
    <property type="match status" value="1"/>
</dbReference>
<dbReference type="KEGG" id="phy:AJ81_06310"/>
<dbReference type="PIRSF" id="PIRSF029883">
    <property type="entry name" value="KdgF"/>
    <property type="match status" value="1"/>
</dbReference>
<dbReference type="PaxDb" id="1123384-AJ81_06310"/>
<evidence type="ECO:0000259" key="1">
    <source>
        <dbReference type="Pfam" id="PF07883"/>
    </source>
</evidence>
<dbReference type="PANTHER" id="PTHR40112">
    <property type="entry name" value="H2HPP ISOMERASE"/>
    <property type="match status" value="1"/>
</dbReference>
<feature type="domain" description="Cupin type-2" evidence="1">
    <location>
        <begin position="35"/>
        <end position="99"/>
    </location>
</feature>
<evidence type="ECO:0000313" key="3">
    <source>
        <dbReference type="Proteomes" id="UP000077469"/>
    </source>
</evidence>
<dbReference type="OrthoDB" id="9811153at2"/>
<dbReference type="PATRIC" id="fig|1123384.7.peg.1272"/>
<dbReference type="InterPro" id="IPR011051">
    <property type="entry name" value="RmlC_Cupin_sf"/>
</dbReference>
<dbReference type="SUPFAM" id="SSF51182">
    <property type="entry name" value="RmlC-like cupins"/>
    <property type="match status" value="1"/>
</dbReference>
<proteinExistence type="predicted"/>
<dbReference type="STRING" id="1123384.AJ81_06310"/>
<dbReference type="CDD" id="cd02238">
    <property type="entry name" value="cupin_KdgF"/>
    <property type="match status" value="1"/>
</dbReference>
<gene>
    <name evidence="2" type="ORF">AJ81_06310</name>
</gene>
<dbReference type="InterPro" id="IPR025499">
    <property type="entry name" value="KdgF"/>
</dbReference>
<evidence type="ECO:0000313" key="2">
    <source>
        <dbReference type="EMBL" id="AJC73866.1"/>
    </source>
</evidence>
<keyword evidence="3" id="KW-1185">Reference proteome</keyword>
<sequence>MRTFVNAHEVVPKKVKEGIEMKVLVWSGKLMMTQVSFKKGCVGDLHSHPHEQISYVVEGEFMYSVGEEKYHMKAGSAIYVPSNVKHQVEALTDGVLLDVFTPIREDYVPHSL</sequence>
<dbReference type="PANTHER" id="PTHR40112:SF1">
    <property type="entry name" value="H2HPP ISOMERASE"/>
    <property type="match status" value="1"/>
</dbReference>
<accession>A0A0X1KRB7</accession>